<evidence type="ECO:0000313" key="5">
    <source>
        <dbReference type="EMBL" id="VDP41804.1"/>
    </source>
</evidence>
<dbReference type="Gene3D" id="3.30.40.10">
    <property type="entry name" value="Zinc/RING finger domain, C3HC4 (zinc finger)"/>
    <property type="match status" value="1"/>
</dbReference>
<dbReference type="PROSITE" id="PS50089">
    <property type="entry name" value="ZF_RING_2"/>
    <property type="match status" value="1"/>
</dbReference>
<organism evidence="6 7">
    <name type="scientific">Heligmosomoides polygyrus</name>
    <name type="common">Parasitic roundworm</name>
    <dbReference type="NCBI Taxonomy" id="6339"/>
    <lineage>
        <taxon>Eukaryota</taxon>
        <taxon>Metazoa</taxon>
        <taxon>Ecdysozoa</taxon>
        <taxon>Nematoda</taxon>
        <taxon>Chromadorea</taxon>
        <taxon>Rhabditida</taxon>
        <taxon>Rhabditina</taxon>
        <taxon>Rhabditomorpha</taxon>
        <taxon>Strongyloidea</taxon>
        <taxon>Heligmosomidae</taxon>
        <taxon>Heligmosomoides</taxon>
    </lineage>
</organism>
<evidence type="ECO:0000256" key="1">
    <source>
        <dbReference type="ARBA" id="ARBA00022771"/>
    </source>
</evidence>
<dbReference type="InterPro" id="IPR001841">
    <property type="entry name" value="Znf_RING"/>
</dbReference>
<dbReference type="WBParaSite" id="HPBE_0002391901-mRNA-1">
    <property type="protein sequence ID" value="HPBE_0002391901-mRNA-1"/>
    <property type="gene ID" value="HPBE_0002391901"/>
</dbReference>
<keyword evidence="6" id="KW-1185">Reference proteome</keyword>
<dbReference type="OrthoDB" id="5876665at2759"/>
<evidence type="ECO:0000256" key="3">
    <source>
        <dbReference type="PROSITE-ProRule" id="PRU00175"/>
    </source>
</evidence>
<evidence type="ECO:0000313" key="6">
    <source>
        <dbReference type="Proteomes" id="UP000050761"/>
    </source>
</evidence>
<gene>
    <name evidence="5" type="ORF">HPBE_LOCUS23918</name>
</gene>
<reference evidence="5 6" key="1">
    <citation type="submission" date="2018-11" db="EMBL/GenBank/DDBJ databases">
        <authorList>
            <consortium name="Pathogen Informatics"/>
        </authorList>
    </citation>
    <scope>NUCLEOTIDE SEQUENCE [LARGE SCALE GENOMIC DNA]</scope>
</reference>
<dbReference type="GO" id="GO:0008270">
    <property type="term" value="F:zinc ion binding"/>
    <property type="evidence" value="ECO:0007669"/>
    <property type="project" value="UniProtKB-KW"/>
</dbReference>
<keyword evidence="1 3" id="KW-0479">Metal-binding</keyword>
<sequence length="83" mass="9366">MYSAIFLWDRLGKNFTILPHGPALVGSTALALQVCYDAQVDTALYKCGHVCMCEDCAKETLNIRPFCPICRDVIRDIIKIFRV</sequence>
<keyword evidence="2" id="KW-0862">Zinc</keyword>
<dbReference type="PANTHER" id="PTHR47820">
    <property type="entry name" value="BNAC05G24000D PROTEIN"/>
    <property type="match status" value="1"/>
</dbReference>
<feature type="domain" description="RING-type" evidence="4">
    <location>
        <begin position="34"/>
        <end position="71"/>
    </location>
</feature>
<dbReference type="Proteomes" id="UP000050761">
    <property type="component" value="Unassembled WGS sequence"/>
</dbReference>
<dbReference type="PANTHER" id="PTHR47820:SF3">
    <property type="entry name" value="OS07G0499800 PROTEIN"/>
    <property type="match status" value="1"/>
</dbReference>
<keyword evidence="1 3" id="KW-0863">Zinc-finger</keyword>
<evidence type="ECO:0000259" key="4">
    <source>
        <dbReference type="PROSITE" id="PS50089"/>
    </source>
</evidence>
<reference evidence="7" key="2">
    <citation type="submission" date="2019-09" db="UniProtKB">
        <authorList>
            <consortium name="WormBaseParasite"/>
        </authorList>
    </citation>
    <scope>IDENTIFICATION</scope>
</reference>
<name>A0A183GMJ9_HELPZ</name>
<accession>A0A3P8EB52</accession>
<proteinExistence type="predicted"/>
<dbReference type="InterPro" id="IPR013083">
    <property type="entry name" value="Znf_RING/FYVE/PHD"/>
</dbReference>
<dbReference type="EMBL" id="UZAH01035629">
    <property type="protein sequence ID" value="VDP41804.1"/>
    <property type="molecule type" value="Genomic_DNA"/>
</dbReference>
<dbReference type="SUPFAM" id="SSF57850">
    <property type="entry name" value="RING/U-box"/>
    <property type="match status" value="1"/>
</dbReference>
<evidence type="ECO:0000256" key="2">
    <source>
        <dbReference type="ARBA" id="ARBA00022833"/>
    </source>
</evidence>
<accession>A0A183GMJ9</accession>
<dbReference type="Pfam" id="PF13920">
    <property type="entry name" value="zf-C3HC4_3"/>
    <property type="match status" value="1"/>
</dbReference>
<evidence type="ECO:0000313" key="7">
    <source>
        <dbReference type="WBParaSite" id="HPBE_0002391901-mRNA-1"/>
    </source>
</evidence>
<dbReference type="AlphaFoldDB" id="A0A183GMJ9"/>
<protein>
    <submittedName>
        <fullName evidence="7">RING-type domain-containing protein</fullName>
    </submittedName>
</protein>